<feature type="region of interest" description="Disordered" evidence="1">
    <location>
        <begin position="47"/>
        <end position="89"/>
    </location>
</feature>
<accession>A0AAN6JWC1</accession>
<dbReference type="AlphaFoldDB" id="A0AAN6JWC1"/>
<evidence type="ECO:0000313" key="2">
    <source>
        <dbReference type="EMBL" id="KAK0546879.1"/>
    </source>
</evidence>
<feature type="compositionally biased region" description="Gly residues" evidence="1">
    <location>
        <begin position="47"/>
        <end position="57"/>
    </location>
</feature>
<protein>
    <submittedName>
        <fullName evidence="2">Uncharacterized protein</fullName>
    </submittedName>
</protein>
<organism evidence="2 3">
    <name type="scientific">Tilletia horrida</name>
    <dbReference type="NCBI Taxonomy" id="155126"/>
    <lineage>
        <taxon>Eukaryota</taxon>
        <taxon>Fungi</taxon>
        <taxon>Dikarya</taxon>
        <taxon>Basidiomycota</taxon>
        <taxon>Ustilaginomycotina</taxon>
        <taxon>Exobasidiomycetes</taxon>
        <taxon>Tilletiales</taxon>
        <taxon>Tilletiaceae</taxon>
        <taxon>Tilletia</taxon>
    </lineage>
</organism>
<dbReference type="Proteomes" id="UP001176517">
    <property type="component" value="Unassembled WGS sequence"/>
</dbReference>
<comment type="caution">
    <text evidence="2">The sequence shown here is derived from an EMBL/GenBank/DDBJ whole genome shotgun (WGS) entry which is preliminary data.</text>
</comment>
<name>A0AAN6JWC1_9BASI</name>
<evidence type="ECO:0000313" key="3">
    <source>
        <dbReference type="Proteomes" id="UP001176517"/>
    </source>
</evidence>
<sequence length="276" mass="29477">MSLRSRASGSRNPYARLAGAAAALTTVVGLGVYAYVKWNLDTQPGQGGDDWAAGGGSRDATNQQRQSLPKTKKPAQPGPRPTLSLSLPTTFDRNSTEALQRLHDLIDSLAHHFLIHLLIPTALASDSEQDGQYDGTGALAAIFADVLDFDARRILLYSTSAGRQALSVALACDAHVEVIFADTVSLAASGQVEEYTKSIEHLQRAAGVVVLLVLPGSERSAAAPGLEAILIHFKKASFSKSVRIIDERRAAGPEAVIAAWRDGADRIVELRSKMKR</sequence>
<evidence type="ECO:0000256" key="1">
    <source>
        <dbReference type="SAM" id="MobiDB-lite"/>
    </source>
</evidence>
<gene>
    <name evidence="2" type="ORF">OC846_005091</name>
</gene>
<reference evidence="2" key="1">
    <citation type="journal article" date="2023" name="PhytoFront">
        <title>Draft Genome Resources of Seven Strains of Tilletia horrida, Causal Agent of Kernel Smut of Rice.</title>
        <authorList>
            <person name="Khanal S."/>
            <person name="Antony Babu S."/>
            <person name="Zhou X.G."/>
        </authorList>
    </citation>
    <scope>NUCLEOTIDE SEQUENCE</scope>
    <source>
        <strain evidence="2">TX6</strain>
    </source>
</reference>
<dbReference type="EMBL" id="JAPDMZ010000178">
    <property type="protein sequence ID" value="KAK0546879.1"/>
    <property type="molecule type" value="Genomic_DNA"/>
</dbReference>
<keyword evidence="3" id="KW-1185">Reference proteome</keyword>
<proteinExistence type="predicted"/>